<evidence type="ECO:0000313" key="1">
    <source>
        <dbReference type="EMBL" id="CAL4066632.1"/>
    </source>
</evidence>
<keyword evidence="2" id="KW-1185">Reference proteome</keyword>
<comment type="caution">
    <text evidence="1">The sequence shown here is derived from an EMBL/GenBank/DDBJ whole genome shotgun (WGS) entry which is preliminary data.</text>
</comment>
<feature type="non-terminal residue" evidence="1">
    <location>
        <position position="1"/>
    </location>
</feature>
<dbReference type="Proteomes" id="UP001497623">
    <property type="component" value="Unassembled WGS sequence"/>
</dbReference>
<accession>A0AAV2PZ95</accession>
<feature type="non-terminal residue" evidence="1">
    <location>
        <position position="116"/>
    </location>
</feature>
<dbReference type="InterPro" id="IPR027417">
    <property type="entry name" value="P-loop_NTPase"/>
</dbReference>
<evidence type="ECO:0000313" key="2">
    <source>
        <dbReference type="Proteomes" id="UP001497623"/>
    </source>
</evidence>
<proteinExistence type="predicted"/>
<reference evidence="1 2" key="1">
    <citation type="submission" date="2024-05" db="EMBL/GenBank/DDBJ databases">
        <authorList>
            <person name="Wallberg A."/>
        </authorList>
    </citation>
    <scope>NUCLEOTIDE SEQUENCE [LARGE SCALE GENOMIC DNA]</scope>
</reference>
<protein>
    <submittedName>
        <fullName evidence="1">Uncharacterized protein</fullName>
    </submittedName>
</protein>
<dbReference type="EMBL" id="CAXKWB010002330">
    <property type="protein sequence ID" value="CAL4066632.1"/>
    <property type="molecule type" value="Genomic_DNA"/>
</dbReference>
<gene>
    <name evidence="1" type="ORF">MNOR_LOCUS5879</name>
</gene>
<name>A0AAV2PZ95_MEGNR</name>
<sequence>KISHDIKLLFTEMVVEKSDTLNKNTSVNYADILKMAKSFSILLIDSEAGGGKTTIVHFKMNDWGEGGLVMNTAGYDFIFPMSFRNPFISTIADLVLDLIPNIRKNIGIKYIMNCLS</sequence>
<organism evidence="1 2">
    <name type="scientific">Meganyctiphanes norvegica</name>
    <name type="common">Northern krill</name>
    <name type="synonym">Thysanopoda norvegica</name>
    <dbReference type="NCBI Taxonomy" id="48144"/>
    <lineage>
        <taxon>Eukaryota</taxon>
        <taxon>Metazoa</taxon>
        <taxon>Ecdysozoa</taxon>
        <taxon>Arthropoda</taxon>
        <taxon>Crustacea</taxon>
        <taxon>Multicrustacea</taxon>
        <taxon>Malacostraca</taxon>
        <taxon>Eumalacostraca</taxon>
        <taxon>Eucarida</taxon>
        <taxon>Euphausiacea</taxon>
        <taxon>Euphausiidae</taxon>
        <taxon>Meganyctiphanes</taxon>
    </lineage>
</organism>
<dbReference type="Gene3D" id="3.40.50.300">
    <property type="entry name" value="P-loop containing nucleotide triphosphate hydrolases"/>
    <property type="match status" value="1"/>
</dbReference>
<dbReference type="AlphaFoldDB" id="A0AAV2PZ95"/>